<dbReference type="PANTHER" id="PTHR45614">
    <property type="entry name" value="MYB PROTEIN-RELATED"/>
    <property type="match status" value="1"/>
</dbReference>
<evidence type="ECO:0000313" key="7">
    <source>
        <dbReference type="Proteomes" id="UP000039865"/>
    </source>
</evidence>
<dbReference type="GO" id="GO:0000978">
    <property type="term" value="F:RNA polymerase II cis-regulatory region sequence-specific DNA binding"/>
    <property type="evidence" value="ECO:0007669"/>
    <property type="project" value="TreeGrafter"/>
</dbReference>
<evidence type="ECO:0000259" key="4">
    <source>
        <dbReference type="PROSITE" id="PS50090"/>
    </source>
</evidence>
<gene>
    <name evidence="6" type="primary">Contig977.g1073</name>
    <name evidence="6" type="ORF">STYLEM_9988</name>
</gene>
<feature type="domain" description="Myb-like" evidence="4">
    <location>
        <begin position="108"/>
        <end position="147"/>
    </location>
</feature>
<dbReference type="Proteomes" id="UP000039865">
    <property type="component" value="Unassembled WGS sequence"/>
</dbReference>
<dbReference type="OrthoDB" id="2143914at2759"/>
<keyword evidence="7" id="KW-1185">Reference proteome</keyword>
<feature type="region of interest" description="Disordered" evidence="3">
    <location>
        <begin position="363"/>
        <end position="387"/>
    </location>
</feature>
<dbReference type="CDD" id="cd00167">
    <property type="entry name" value="SANT"/>
    <property type="match status" value="3"/>
</dbReference>
<evidence type="ECO:0000313" key="6">
    <source>
        <dbReference type="EMBL" id="CDW80982.1"/>
    </source>
</evidence>
<dbReference type="GO" id="GO:0000981">
    <property type="term" value="F:DNA-binding transcription factor activity, RNA polymerase II-specific"/>
    <property type="evidence" value="ECO:0007669"/>
    <property type="project" value="TreeGrafter"/>
</dbReference>
<dbReference type="InterPro" id="IPR001005">
    <property type="entry name" value="SANT/Myb"/>
</dbReference>
<evidence type="ECO:0000259" key="5">
    <source>
        <dbReference type="PROSITE" id="PS51294"/>
    </source>
</evidence>
<evidence type="ECO:0000256" key="1">
    <source>
        <dbReference type="ARBA" id="ARBA00022737"/>
    </source>
</evidence>
<reference evidence="6 7" key="1">
    <citation type="submission" date="2014-06" db="EMBL/GenBank/DDBJ databases">
        <authorList>
            <person name="Swart Estienne"/>
        </authorList>
    </citation>
    <scope>NUCLEOTIDE SEQUENCE [LARGE SCALE GENOMIC DNA]</scope>
    <source>
        <strain evidence="6 7">130c</strain>
    </source>
</reference>
<dbReference type="InParanoid" id="A0A078AHK9"/>
<accession>A0A078AHK9</accession>
<dbReference type="SUPFAM" id="SSF46689">
    <property type="entry name" value="Homeodomain-like"/>
    <property type="match status" value="2"/>
</dbReference>
<evidence type="ECO:0000256" key="3">
    <source>
        <dbReference type="SAM" id="MobiDB-lite"/>
    </source>
</evidence>
<keyword evidence="2" id="KW-0238">DNA-binding</keyword>
<dbReference type="SMART" id="SM00717">
    <property type="entry name" value="SANT"/>
    <property type="match status" value="3"/>
</dbReference>
<protein>
    <submittedName>
        <fullName evidence="6">Myb domain protein 3r-5</fullName>
    </submittedName>
</protein>
<dbReference type="PROSITE" id="PS50090">
    <property type="entry name" value="MYB_LIKE"/>
    <property type="match status" value="3"/>
</dbReference>
<sequence length="428" mass="49385">MLSNIQSQNTANLSFQRMSSTAMLLSVLKSEELQKTNFDFIKKQPENKENMNEHSFRKLDPLVQASNNKRQIQSTTNILHKLFASQKKKIEWSSYDVNISTVYSTFIQDAKLLKYVEKFGDQKWNKVSKFMRDRSEIQCFNRWLELKDTCFVSKGPWTKDEDEILRKMVLNQGPRNWSTIAAALPGRIGKQCRERWHNHLDPSIKKEKWSHEEDSIIMKMHLEMGNRWCEIAKYLPGRTDNAIKNRFNSKLKKQIQKATTQQHTQFNSLNSLPNVGDSSPSAIDQQFLFHLRKRDKKGIIKIIQHNTSSPIRQDSNLSQSSSGILMTPQSKINIKMEAETSASNFKTPNTIIIKKERLQSIHSNEDSQATNSCTDTQQPLCSPSGSNIETQSNCKNNDIHQQYSCCPTNFNFSITSDELLTRLLSNIQ</sequence>
<dbReference type="InterPro" id="IPR009057">
    <property type="entry name" value="Homeodomain-like_sf"/>
</dbReference>
<dbReference type="PROSITE" id="PS51294">
    <property type="entry name" value="HTH_MYB"/>
    <property type="match status" value="3"/>
</dbReference>
<name>A0A078AHK9_STYLE</name>
<dbReference type="Gene3D" id="1.10.10.60">
    <property type="entry name" value="Homeodomain-like"/>
    <property type="match status" value="3"/>
</dbReference>
<dbReference type="PANTHER" id="PTHR45614:SF25">
    <property type="entry name" value="MYB PROTEIN"/>
    <property type="match status" value="1"/>
</dbReference>
<dbReference type="InterPro" id="IPR050560">
    <property type="entry name" value="MYB_TF"/>
</dbReference>
<proteinExistence type="predicted"/>
<dbReference type="InterPro" id="IPR017930">
    <property type="entry name" value="Myb_dom"/>
</dbReference>
<feature type="domain" description="HTH myb-type" evidence="5">
    <location>
        <begin position="109"/>
        <end position="151"/>
    </location>
</feature>
<dbReference type="EMBL" id="CCKQ01009491">
    <property type="protein sequence ID" value="CDW80982.1"/>
    <property type="molecule type" value="Genomic_DNA"/>
</dbReference>
<feature type="domain" description="Myb-like" evidence="4">
    <location>
        <begin position="201"/>
        <end position="251"/>
    </location>
</feature>
<evidence type="ECO:0000256" key="2">
    <source>
        <dbReference type="ARBA" id="ARBA00023125"/>
    </source>
</evidence>
<feature type="domain" description="HTH myb-type" evidence="5">
    <location>
        <begin position="205"/>
        <end position="255"/>
    </location>
</feature>
<dbReference type="FunFam" id="1.10.10.60:FF:000010">
    <property type="entry name" value="Transcriptional activator Myb isoform A"/>
    <property type="match status" value="1"/>
</dbReference>
<keyword evidence="1" id="KW-0677">Repeat</keyword>
<feature type="compositionally biased region" description="Polar residues" evidence="3">
    <location>
        <begin position="366"/>
        <end position="387"/>
    </location>
</feature>
<dbReference type="AlphaFoldDB" id="A0A078AHK9"/>
<dbReference type="GO" id="GO:0005634">
    <property type="term" value="C:nucleus"/>
    <property type="evidence" value="ECO:0007669"/>
    <property type="project" value="TreeGrafter"/>
</dbReference>
<feature type="domain" description="HTH myb-type" evidence="5">
    <location>
        <begin position="152"/>
        <end position="204"/>
    </location>
</feature>
<feature type="domain" description="Myb-like" evidence="4">
    <location>
        <begin position="154"/>
        <end position="200"/>
    </location>
</feature>
<organism evidence="6 7">
    <name type="scientific">Stylonychia lemnae</name>
    <name type="common">Ciliate</name>
    <dbReference type="NCBI Taxonomy" id="5949"/>
    <lineage>
        <taxon>Eukaryota</taxon>
        <taxon>Sar</taxon>
        <taxon>Alveolata</taxon>
        <taxon>Ciliophora</taxon>
        <taxon>Intramacronucleata</taxon>
        <taxon>Spirotrichea</taxon>
        <taxon>Stichotrichia</taxon>
        <taxon>Sporadotrichida</taxon>
        <taxon>Oxytrichidae</taxon>
        <taxon>Stylonychinae</taxon>
        <taxon>Stylonychia</taxon>
    </lineage>
</organism>
<dbReference type="Pfam" id="PF13921">
    <property type="entry name" value="Myb_DNA-bind_6"/>
    <property type="match status" value="2"/>
</dbReference>